<sequence length="379" mass="41801">GSSFAIHLCLAESPRTAFEISRKKSTQHASSKIHRQRPSMRFLTHLLKLKSRARFSLLVMIGANLSSFVGKDDVAYCRCHRHGTEYRTQIALAEADNTVRFDQELQFDVTLYHDNGAAEFDEKSFSITIVNETRDKTMACMVDFASMLTPELDPATVVERSRVLSLRSGKPNDTIRLRDEESTVPVGNGPELRIALRAALSDGLPRQAHLSHVNSQTMSAGKAATRTSLVLSAPRAQRQVNSFSGQRVGGDATKVSRPELDMTVFDTVNPPVPTQTIAAENVEVGRNIEVNDFVELPTMKVYNTMMMNNSYDDRGQQLAPDSFERITDKSDDEDGFVAASVGLDKAIAMISAGGISPPISNDPYKPMGFRATHRATIHQ</sequence>
<proteinExistence type="predicted"/>
<accession>A0A0H5QEX1</accession>
<reference evidence="1" key="1">
    <citation type="submission" date="2015-04" db="EMBL/GenBank/DDBJ databases">
        <title>The genome sequence of the plant pathogenic Rhizarian Plasmodiophora brassicae reveals insights in its biotrophic life cycle and the origin of chitin synthesis.</title>
        <authorList>
            <person name="Schwelm A."/>
            <person name="Fogelqvist J."/>
            <person name="Knaust A."/>
            <person name="Julke S."/>
            <person name="Lilja T."/>
            <person name="Dhandapani V."/>
            <person name="Bonilla-Rosso G."/>
            <person name="Karlsson M."/>
            <person name="Shevchenko A."/>
            <person name="Choi S.R."/>
            <person name="Kim H.G."/>
            <person name="Park J.Y."/>
            <person name="Lim Y.P."/>
            <person name="Ludwig-Muller J."/>
            <person name="Dixelius C."/>
        </authorList>
    </citation>
    <scope>NUCLEOTIDE SEQUENCE</scope>
    <source>
        <tissue evidence="1">Potato root galls</tissue>
    </source>
</reference>
<dbReference type="EMBL" id="HACM01000053">
    <property type="protein sequence ID" value="CRZ00495.1"/>
    <property type="molecule type" value="Transcribed_RNA"/>
</dbReference>
<name>A0A0H5QEX1_9EUKA</name>
<evidence type="ECO:0008006" key="2">
    <source>
        <dbReference type="Google" id="ProtNLM"/>
    </source>
</evidence>
<protein>
    <recommendedName>
        <fullName evidence="2">C2 NT-type domain-containing protein</fullName>
    </recommendedName>
</protein>
<evidence type="ECO:0000313" key="1">
    <source>
        <dbReference type="EMBL" id="CRZ00495.1"/>
    </source>
</evidence>
<dbReference type="AlphaFoldDB" id="A0A0H5QEX1"/>
<organism evidence="1">
    <name type="scientific">Spongospora subterranea</name>
    <dbReference type="NCBI Taxonomy" id="70186"/>
    <lineage>
        <taxon>Eukaryota</taxon>
        <taxon>Sar</taxon>
        <taxon>Rhizaria</taxon>
        <taxon>Endomyxa</taxon>
        <taxon>Phytomyxea</taxon>
        <taxon>Plasmodiophorida</taxon>
        <taxon>Plasmodiophoridae</taxon>
        <taxon>Spongospora</taxon>
    </lineage>
</organism>
<feature type="non-terminal residue" evidence="1">
    <location>
        <position position="1"/>
    </location>
</feature>